<comment type="cofactor">
    <cofactor evidence="2">
        <name>Mg(2+)</name>
        <dbReference type="ChEBI" id="CHEBI:18420"/>
    </cofactor>
</comment>
<evidence type="ECO:0000256" key="5">
    <source>
        <dbReference type="ARBA" id="ARBA00022842"/>
    </source>
</evidence>
<proteinExistence type="predicted"/>
<protein>
    <submittedName>
        <fullName evidence="8">CoA pyrophosphatase</fullName>
    </submittedName>
</protein>
<dbReference type="InterPro" id="IPR000086">
    <property type="entry name" value="NUDIX_hydrolase_dom"/>
</dbReference>
<dbReference type="EMBL" id="WSFT01000019">
    <property type="protein sequence ID" value="MBS4537667.1"/>
    <property type="molecule type" value="Genomic_DNA"/>
</dbReference>
<dbReference type="PROSITE" id="PS51462">
    <property type="entry name" value="NUDIX"/>
    <property type="match status" value="1"/>
</dbReference>
<dbReference type="InterPro" id="IPR015797">
    <property type="entry name" value="NUDIX_hydrolase-like_dom_sf"/>
</dbReference>
<evidence type="ECO:0000256" key="2">
    <source>
        <dbReference type="ARBA" id="ARBA00001946"/>
    </source>
</evidence>
<keyword evidence="4" id="KW-0378">Hydrolase</keyword>
<keyword evidence="6" id="KW-0464">Manganese</keyword>
<dbReference type="Gene3D" id="3.90.79.10">
    <property type="entry name" value="Nucleoside Triphosphate Pyrophosphohydrolase"/>
    <property type="match status" value="1"/>
</dbReference>
<dbReference type="GO" id="GO:0046872">
    <property type="term" value="F:metal ion binding"/>
    <property type="evidence" value="ECO:0007669"/>
    <property type="project" value="UniProtKB-KW"/>
</dbReference>
<evidence type="ECO:0000259" key="7">
    <source>
        <dbReference type="PROSITE" id="PS51462"/>
    </source>
</evidence>
<sequence length="205" mass="24023">MKSLNNIINLIKNREAKPLGIHADFSVLIPLIYREGELHILYEVRAHHLSTQPGEISFPGGRVEMGETFLEAAIRETMEELNIERENIEIINQTDYIVMPFNIGIYPFLGIIKGIEFENIRFSIDEVSEIFTVPLKYFLENEPEEHNMAIEPQVGEDFPYHLINNGKAYDWRTGIYPVYFYNYRDYIIWGMTARITKNFIDIIDK</sequence>
<dbReference type="RefSeq" id="WP_203365589.1">
    <property type="nucleotide sequence ID" value="NZ_WSFT01000019.1"/>
</dbReference>
<feature type="domain" description="Nudix hydrolase" evidence="7">
    <location>
        <begin position="22"/>
        <end position="156"/>
    </location>
</feature>
<evidence type="ECO:0000313" key="8">
    <source>
        <dbReference type="EMBL" id="MBS4537667.1"/>
    </source>
</evidence>
<evidence type="ECO:0000313" key="9">
    <source>
        <dbReference type="Proteomes" id="UP000724672"/>
    </source>
</evidence>
<dbReference type="PROSITE" id="PS00893">
    <property type="entry name" value="NUDIX_BOX"/>
    <property type="match status" value="1"/>
</dbReference>
<evidence type="ECO:0000256" key="1">
    <source>
        <dbReference type="ARBA" id="ARBA00001936"/>
    </source>
</evidence>
<evidence type="ECO:0000256" key="3">
    <source>
        <dbReference type="ARBA" id="ARBA00022723"/>
    </source>
</evidence>
<comment type="caution">
    <text evidence="8">The sequence shown here is derived from an EMBL/GenBank/DDBJ whole genome shotgun (WGS) entry which is preliminary data.</text>
</comment>
<keyword evidence="5" id="KW-0460">Magnesium</keyword>
<keyword evidence="9" id="KW-1185">Reference proteome</keyword>
<dbReference type="CDD" id="cd03426">
    <property type="entry name" value="NUDIX_CoAse_Nudt7"/>
    <property type="match status" value="1"/>
</dbReference>
<dbReference type="Proteomes" id="UP000724672">
    <property type="component" value="Unassembled WGS sequence"/>
</dbReference>
<dbReference type="InterPro" id="IPR020084">
    <property type="entry name" value="NUDIX_hydrolase_CS"/>
</dbReference>
<keyword evidence="3" id="KW-0479">Metal-binding</keyword>
<comment type="cofactor">
    <cofactor evidence="1">
        <name>Mn(2+)</name>
        <dbReference type="ChEBI" id="CHEBI:29035"/>
    </cofactor>
</comment>
<dbReference type="PANTHER" id="PTHR12992:SF11">
    <property type="entry name" value="MITOCHONDRIAL COENZYME A DIPHOSPHATASE NUDT8"/>
    <property type="match status" value="1"/>
</dbReference>
<dbReference type="Pfam" id="PF00293">
    <property type="entry name" value="NUDIX"/>
    <property type="match status" value="1"/>
</dbReference>
<dbReference type="GO" id="GO:0010945">
    <property type="term" value="F:coenzyme A diphosphatase activity"/>
    <property type="evidence" value="ECO:0007669"/>
    <property type="project" value="InterPro"/>
</dbReference>
<organism evidence="8 9">
    <name type="scientific">Anaeromonas frigoriresistens</name>
    <dbReference type="NCBI Taxonomy" id="2683708"/>
    <lineage>
        <taxon>Bacteria</taxon>
        <taxon>Bacillati</taxon>
        <taxon>Bacillota</taxon>
        <taxon>Tissierellia</taxon>
        <taxon>Tissierellales</taxon>
        <taxon>Thermohalobacteraceae</taxon>
        <taxon>Anaeromonas</taxon>
    </lineage>
</organism>
<dbReference type="SUPFAM" id="SSF55811">
    <property type="entry name" value="Nudix"/>
    <property type="match status" value="1"/>
</dbReference>
<dbReference type="PANTHER" id="PTHR12992">
    <property type="entry name" value="NUDIX HYDROLASE"/>
    <property type="match status" value="1"/>
</dbReference>
<dbReference type="AlphaFoldDB" id="A0A942Z6K1"/>
<accession>A0A942Z6K1</accession>
<dbReference type="InterPro" id="IPR045121">
    <property type="entry name" value="CoAse"/>
</dbReference>
<evidence type="ECO:0000256" key="6">
    <source>
        <dbReference type="ARBA" id="ARBA00023211"/>
    </source>
</evidence>
<gene>
    <name evidence="8" type="ORF">GOQ27_04280</name>
</gene>
<name>A0A942Z6K1_9FIRM</name>
<evidence type="ECO:0000256" key="4">
    <source>
        <dbReference type="ARBA" id="ARBA00022801"/>
    </source>
</evidence>
<reference evidence="8" key="1">
    <citation type="submission" date="2019-12" db="EMBL/GenBank/DDBJ databases">
        <title>Clostridiaceae gen. nov. sp. nov., isolated from sediment in Xinjiang, China.</title>
        <authorList>
            <person name="Zhang R."/>
        </authorList>
    </citation>
    <scope>NUCLEOTIDE SEQUENCE</scope>
    <source>
        <strain evidence="8">D2Q-11</strain>
    </source>
</reference>